<sequence length="527" mass="58708">MEFKYHDTMVSRGVLFYIADNGNRIYFTHGGCLISVQRPQSKNRPEIAKFGLTVRGVGEGDRLVANYVRSELNNTGRGWAVPQTDEDVFLDKVDLLSHGPDVSDRDLCGGFELEIYDQYLTECMVSLKVSSGIVLTTGRDLPQDGTLRLFEVPTITNASSGFVYTPNRSCFRLIQAYLSELPKALEELIDGLFDGIPCPRLPINGDEPPITTDVIVTSKRAVPAMAVRPTHYATRALRRDMIISNFVQVRYIPKPSNIWDPRDRASGVNSIQVLCALIQRVDEILSIDDCWDGLDDELNESRSTINTAISALFGETGEKPFLGARSSAGNKITPAQRFVLCQFIFMRWNLFNCYATLERLSDSYSRAFSTPEPKPGDVHTTLDAVNDLLGEGAILGKLSVLIFYMQLHPMIGYKQFSPTVEKEAEMLTLFTAEHEKKNTQFLMVDELRRVDFEIAKLLDALFSGGGIDGCALAACRSIRNAVPVYLAMAMKSITAFDIHEDAARGAQFIYKLVTRRLRLGGCSGFDK</sequence>
<keyword evidence="14" id="KW-1185">Reference proteome</keyword>
<reference evidence="11 13" key="3">
    <citation type="submission" date="2015-04" db="EMBL/GenBank/DDBJ databases">
        <title>Diversity among historical and modern clinical isolates of feline herpesvirus 1.</title>
        <authorList>
            <person name="Vaz P.K."/>
            <person name="Job N."/>
            <person name="Horsington J."/>
            <person name="Hartley C.A."/>
            <person name="Ficorilli N."/>
            <person name="Browning G.F."/>
            <person name="Devlin J.M."/>
        </authorList>
    </citation>
    <scope>NUCLEOTIDE SEQUENCE [LARGE SCALE GENOMIC DNA]</scope>
    <source>
        <strain evidence="11">Feligen</strain>
    </source>
</reference>
<evidence type="ECO:0000256" key="3">
    <source>
        <dbReference type="ARBA" id="ARBA00004535"/>
    </source>
</evidence>
<dbReference type="GO" id="GO:0030430">
    <property type="term" value="C:host cell cytoplasm"/>
    <property type="evidence" value="ECO:0007669"/>
    <property type="project" value="UniProtKB-SubCell"/>
</dbReference>
<comment type="subunit">
    <text evidence="5">Interacts (via C-terminus) with UL16.</text>
</comment>
<evidence type="ECO:0000256" key="4">
    <source>
        <dbReference type="ARBA" id="ARBA00010934"/>
    </source>
</evidence>
<evidence type="ECO:0000313" key="11">
    <source>
        <dbReference type="EMBL" id="ANG65560.1"/>
    </source>
</evidence>
<evidence type="ECO:0000313" key="12">
    <source>
        <dbReference type="EMBL" id="AVR53451.1"/>
    </source>
</evidence>
<dbReference type="EMBL" id="KR296657">
    <property type="protein sequence ID" value="ANG65560.1"/>
    <property type="molecule type" value="Genomic_DNA"/>
</dbReference>
<name>D1FXW1_FHV1</name>
<organism evidence="10 14">
    <name type="scientific">Feline herpesvirus 1</name>
    <name type="common">FeHV-1</name>
    <name type="synonym">Feline viral rhinotracheitis virus</name>
    <dbReference type="NCBI Taxonomy" id="10334"/>
    <lineage>
        <taxon>Viruses</taxon>
        <taxon>Duplodnaviria</taxon>
        <taxon>Heunggongvirae</taxon>
        <taxon>Peploviricota</taxon>
        <taxon>Herviviricetes</taxon>
        <taxon>Herpesvirales</taxon>
        <taxon>Orthoherpesviridae</taxon>
        <taxon>Alphaherpesvirinae</taxon>
        <taxon>Varicellovirus</taxon>
        <taxon>Varicellovirus felidalpha1</taxon>
    </lineage>
</organism>
<gene>
    <name evidence="10" type="primary">UL21</name>
</gene>
<dbReference type="EMBL" id="MH027340">
    <property type="protein sequence ID" value="AVR53451.1"/>
    <property type="molecule type" value="mRNA"/>
</dbReference>
<dbReference type="InterPro" id="IPR004936">
    <property type="entry name" value="Herpes_UL21"/>
</dbReference>
<comment type="subcellular location">
    <subcellularLocation>
        <location evidence="2">Host cytoplasm</location>
    </subcellularLocation>
    <subcellularLocation>
        <location evidence="1">Host nucleus</location>
    </subcellularLocation>
    <subcellularLocation>
        <location evidence="3">Virion tegument</location>
    </subcellularLocation>
</comment>
<dbReference type="OrthoDB" id="5988at10239"/>
<reference evidence="12" key="4">
    <citation type="submission" date="2018-03" db="EMBL/GenBank/DDBJ databases">
        <title>Feline Herpesvirus 1 isolate HR-1.</title>
        <authorList>
            <person name="Tian J."/>
            <person name="Liu Y."/>
            <person name="Liu X."/>
            <person name="Sun X."/>
            <person name="Zhang J."/>
            <person name="Qu L."/>
        </authorList>
    </citation>
    <scope>NUCLEOTIDE SEQUENCE</scope>
    <source>
        <strain evidence="12">HR-1</strain>
    </source>
</reference>
<comment type="similarity">
    <text evidence="4">Belongs to the alphaherpesvirinae UL21 protein family.</text>
</comment>
<keyword evidence="7" id="KW-0920">Virion tegument</keyword>
<dbReference type="RefSeq" id="YP_003331560.1">
    <property type="nucleotide sequence ID" value="NC_013590.2"/>
</dbReference>
<evidence type="ECO:0000313" key="10">
    <source>
        <dbReference type="EMBL" id="ACT88337.1"/>
    </source>
</evidence>
<protein>
    <submittedName>
        <fullName evidence="10">Tegument protein UL21</fullName>
    </submittedName>
</protein>
<keyword evidence="8" id="KW-0946">Virion</keyword>
<evidence type="ECO:0000256" key="5">
    <source>
        <dbReference type="ARBA" id="ARBA00011688"/>
    </source>
</evidence>
<evidence type="ECO:0000256" key="7">
    <source>
        <dbReference type="ARBA" id="ARBA00022580"/>
    </source>
</evidence>
<accession>D1FXW1</accession>
<dbReference type="KEGG" id="vg:8658568"/>
<reference evidence="10 14" key="2">
    <citation type="journal article" date="2010" name="Virology">
        <title>Complete genomic sequence and an infectious BAC clone of feline herpesvirus-1 (FHV-1).</title>
        <authorList>
            <person name="Tai S.H."/>
            <person name="Niikura M."/>
            <person name="Cheng H.H."/>
            <person name="Kruger J.M."/>
            <person name="Wise A.G."/>
            <person name="Maes R.K."/>
        </authorList>
    </citation>
    <scope>NUCLEOTIDE SEQUENCE [LARGE SCALE GENOMIC DNA]</scope>
    <source>
        <strain evidence="10">C-27</strain>
    </source>
</reference>
<reference evidence="10" key="1">
    <citation type="submission" date="2009-12" db="EMBL/GenBank/DDBJ databases">
        <authorList>
            <person name="Tai S.-H."/>
            <person name="Niikura M."/>
            <person name="Cheng H.H."/>
            <person name="Kruger J.M."/>
            <person name="Wise A.G."/>
            <person name="Maes R.K."/>
        </authorList>
    </citation>
    <scope>NUCLEOTIDE SEQUENCE</scope>
    <source>
        <strain evidence="10">C-27</strain>
    </source>
</reference>
<evidence type="ECO:0000256" key="1">
    <source>
        <dbReference type="ARBA" id="ARBA00004147"/>
    </source>
</evidence>
<dbReference type="GeneID" id="8658568"/>
<evidence type="ECO:0000256" key="8">
    <source>
        <dbReference type="ARBA" id="ARBA00022844"/>
    </source>
</evidence>
<keyword evidence="6" id="KW-1048">Host nucleus</keyword>
<dbReference type="GO" id="GO:0019033">
    <property type="term" value="C:viral tegument"/>
    <property type="evidence" value="ECO:0007669"/>
    <property type="project" value="UniProtKB-SubCell"/>
</dbReference>
<keyword evidence="9" id="KW-1035">Host cytoplasm</keyword>
<evidence type="ECO:0000256" key="9">
    <source>
        <dbReference type="ARBA" id="ARBA00023200"/>
    </source>
</evidence>
<evidence type="ECO:0000313" key="14">
    <source>
        <dbReference type="Proteomes" id="UP000149016"/>
    </source>
</evidence>
<organismHost>
    <name type="scientific">Felidae</name>
    <name type="common">cat family</name>
    <dbReference type="NCBI Taxonomy" id="9681"/>
</organismHost>
<evidence type="ECO:0000313" key="13">
    <source>
        <dbReference type="Proteomes" id="UP000098246"/>
    </source>
</evidence>
<proteinExistence type="evidence at transcript level"/>
<dbReference type="Proteomes" id="UP000098246">
    <property type="component" value="Segment"/>
</dbReference>
<evidence type="ECO:0000256" key="6">
    <source>
        <dbReference type="ARBA" id="ARBA00022562"/>
    </source>
</evidence>
<dbReference type="Pfam" id="PF03252">
    <property type="entry name" value="Herpes_UL21"/>
    <property type="match status" value="1"/>
</dbReference>
<dbReference type="GO" id="GO:0042025">
    <property type="term" value="C:host cell nucleus"/>
    <property type="evidence" value="ECO:0007669"/>
    <property type="project" value="UniProtKB-SubCell"/>
</dbReference>
<dbReference type="Proteomes" id="UP000149016">
    <property type="component" value="Segment"/>
</dbReference>
<evidence type="ECO:0000256" key="2">
    <source>
        <dbReference type="ARBA" id="ARBA00004192"/>
    </source>
</evidence>
<dbReference type="EMBL" id="FJ478159">
    <property type="protein sequence ID" value="ACT88337.1"/>
    <property type="molecule type" value="Genomic_DNA"/>
</dbReference>